<evidence type="ECO:0000313" key="2">
    <source>
        <dbReference type="EMBL" id="KAH9379427.1"/>
    </source>
</evidence>
<organism evidence="2 3">
    <name type="scientific">Haemaphysalis longicornis</name>
    <name type="common">Bush tick</name>
    <dbReference type="NCBI Taxonomy" id="44386"/>
    <lineage>
        <taxon>Eukaryota</taxon>
        <taxon>Metazoa</taxon>
        <taxon>Ecdysozoa</taxon>
        <taxon>Arthropoda</taxon>
        <taxon>Chelicerata</taxon>
        <taxon>Arachnida</taxon>
        <taxon>Acari</taxon>
        <taxon>Parasitiformes</taxon>
        <taxon>Ixodida</taxon>
        <taxon>Ixodoidea</taxon>
        <taxon>Ixodidae</taxon>
        <taxon>Haemaphysalinae</taxon>
        <taxon>Haemaphysalis</taxon>
    </lineage>
</organism>
<reference evidence="2 3" key="1">
    <citation type="journal article" date="2020" name="Cell">
        <title>Large-Scale Comparative Analyses of Tick Genomes Elucidate Their Genetic Diversity and Vector Capacities.</title>
        <authorList>
            <consortium name="Tick Genome and Microbiome Consortium (TIGMIC)"/>
            <person name="Jia N."/>
            <person name="Wang J."/>
            <person name="Shi W."/>
            <person name="Du L."/>
            <person name="Sun Y."/>
            <person name="Zhan W."/>
            <person name="Jiang J.F."/>
            <person name="Wang Q."/>
            <person name="Zhang B."/>
            <person name="Ji P."/>
            <person name="Bell-Sakyi L."/>
            <person name="Cui X.M."/>
            <person name="Yuan T.T."/>
            <person name="Jiang B.G."/>
            <person name="Yang W.F."/>
            <person name="Lam T.T."/>
            <person name="Chang Q.C."/>
            <person name="Ding S.J."/>
            <person name="Wang X.J."/>
            <person name="Zhu J.G."/>
            <person name="Ruan X.D."/>
            <person name="Zhao L."/>
            <person name="Wei J.T."/>
            <person name="Ye R.Z."/>
            <person name="Que T.C."/>
            <person name="Du C.H."/>
            <person name="Zhou Y.H."/>
            <person name="Cheng J.X."/>
            <person name="Dai P.F."/>
            <person name="Guo W.B."/>
            <person name="Han X.H."/>
            <person name="Huang E.J."/>
            <person name="Li L.F."/>
            <person name="Wei W."/>
            <person name="Gao Y.C."/>
            <person name="Liu J.Z."/>
            <person name="Shao H.Z."/>
            <person name="Wang X."/>
            <person name="Wang C.C."/>
            <person name="Yang T.C."/>
            <person name="Huo Q.B."/>
            <person name="Li W."/>
            <person name="Chen H.Y."/>
            <person name="Chen S.E."/>
            <person name="Zhou L.G."/>
            <person name="Ni X.B."/>
            <person name="Tian J.H."/>
            <person name="Sheng Y."/>
            <person name="Liu T."/>
            <person name="Pan Y.S."/>
            <person name="Xia L.Y."/>
            <person name="Li J."/>
            <person name="Zhao F."/>
            <person name="Cao W.C."/>
        </authorList>
    </citation>
    <scope>NUCLEOTIDE SEQUENCE [LARGE SCALE GENOMIC DNA]</scope>
    <source>
        <strain evidence="2">HaeL-2018</strain>
    </source>
</reference>
<keyword evidence="3" id="KW-1185">Reference proteome</keyword>
<evidence type="ECO:0000256" key="1">
    <source>
        <dbReference type="SAM" id="MobiDB-lite"/>
    </source>
</evidence>
<protein>
    <submittedName>
        <fullName evidence="2">Uncharacterized protein</fullName>
    </submittedName>
</protein>
<evidence type="ECO:0000313" key="3">
    <source>
        <dbReference type="Proteomes" id="UP000821853"/>
    </source>
</evidence>
<accession>A0A9J6GW64</accession>
<comment type="caution">
    <text evidence="2">The sequence shown here is derived from an EMBL/GenBank/DDBJ whole genome shotgun (WGS) entry which is preliminary data.</text>
</comment>
<feature type="region of interest" description="Disordered" evidence="1">
    <location>
        <begin position="1"/>
        <end position="68"/>
    </location>
</feature>
<proteinExistence type="predicted"/>
<gene>
    <name evidence="2" type="ORF">HPB48_011494</name>
</gene>
<dbReference type="EMBL" id="JABSTR010000010">
    <property type="protein sequence ID" value="KAH9379427.1"/>
    <property type="molecule type" value="Genomic_DNA"/>
</dbReference>
<dbReference type="Proteomes" id="UP000821853">
    <property type="component" value="Chromosome 8"/>
</dbReference>
<dbReference type="VEuPathDB" id="VectorBase:HLOH_050679"/>
<dbReference type="AlphaFoldDB" id="A0A9J6GW64"/>
<name>A0A9J6GW64_HAELO</name>
<feature type="compositionally biased region" description="Basic residues" evidence="1">
    <location>
        <begin position="30"/>
        <end position="39"/>
    </location>
</feature>
<sequence>MAASLAAEYCSNRMESSKELGKKPSGGFKKFQKGAKKATKGNPTTFPRKGTLSTRVNRRAPSSKENDL</sequence>